<dbReference type="Gene3D" id="2.60.40.10">
    <property type="entry name" value="Immunoglobulins"/>
    <property type="match status" value="1"/>
</dbReference>
<evidence type="ECO:0000256" key="2">
    <source>
        <dbReference type="SAM" id="SignalP"/>
    </source>
</evidence>
<keyword evidence="2" id="KW-0732">Signal</keyword>
<feature type="region of interest" description="Disordered" evidence="1">
    <location>
        <begin position="199"/>
        <end position="263"/>
    </location>
</feature>
<comment type="caution">
    <text evidence="4">The sequence shown here is derived from an EMBL/GenBank/DDBJ whole genome shotgun (WGS) entry which is preliminary data.</text>
</comment>
<name>A0ABU1UU38_9GAMM</name>
<reference evidence="4 5" key="1">
    <citation type="submission" date="2023-07" db="EMBL/GenBank/DDBJ databases">
        <title>Sorghum-associated microbial communities from plants grown in Nebraska, USA.</title>
        <authorList>
            <person name="Schachtman D."/>
        </authorList>
    </citation>
    <scope>NUCLEOTIDE SEQUENCE [LARGE SCALE GENOMIC DNA]</scope>
    <source>
        <strain evidence="4 5">BE190</strain>
    </source>
</reference>
<sequence>MCKCANKLLCILPLVWLAATLTACGGAASGDGDSTTSTINKPTISSIAASSIMEQSSSSSQSSNAEPTSTSSISQSSSSVYSRIPRSSSASVSSQSNGYDTTPPTVTELHLYRLSERSITLIWDDAMDNVGISHYTIKRDNKLIAIVDYPAQMFADQNLLPATDYTYAIAAFDTAGNDSGDSMAFSIRTLALANSSTASTNSSASAKSSSSLHSSLKSSSSSLRSSSSSKSSTSMSSSSRPNSSASSQSSSAFSSASSKSSSASSTASSAAIETITITWGHPNQREDGSYLELEDIGGYEIRYRKPTGARYTYINLNGNRTTEYIFTGPVRDLEFEIAVFDTTGLYSRYIKITR</sequence>
<evidence type="ECO:0000313" key="4">
    <source>
        <dbReference type="EMBL" id="MDR7088648.1"/>
    </source>
</evidence>
<feature type="region of interest" description="Disordered" evidence="1">
    <location>
        <begin position="55"/>
        <end position="81"/>
    </location>
</feature>
<evidence type="ECO:0000313" key="5">
    <source>
        <dbReference type="Proteomes" id="UP001253595"/>
    </source>
</evidence>
<accession>A0ABU1UU38</accession>
<gene>
    <name evidence="4" type="ORF">J2X05_000651</name>
</gene>
<dbReference type="Proteomes" id="UP001253595">
    <property type="component" value="Unassembled WGS sequence"/>
</dbReference>
<proteinExistence type="predicted"/>
<dbReference type="PROSITE" id="PS50853">
    <property type="entry name" value="FN3"/>
    <property type="match status" value="1"/>
</dbReference>
<keyword evidence="5" id="KW-1185">Reference proteome</keyword>
<evidence type="ECO:0000256" key="1">
    <source>
        <dbReference type="SAM" id="MobiDB-lite"/>
    </source>
</evidence>
<feature type="signal peptide" evidence="2">
    <location>
        <begin position="1"/>
        <end position="18"/>
    </location>
</feature>
<dbReference type="PROSITE" id="PS51257">
    <property type="entry name" value="PROKAR_LIPOPROTEIN"/>
    <property type="match status" value="1"/>
</dbReference>
<dbReference type="InterPro" id="IPR036116">
    <property type="entry name" value="FN3_sf"/>
</dbReference>
<dbReference type="InterPro" id="IPR003961">
    <property type="entry name" value="FN3_dom"/>
</dbReference>
<dbReference type="EMBL" id="JAVDVX010000001">
    <property type="protein sequence ID" value="MDR7088648.1"/>
    <property type="molecule type" value="Genomic_DNA"/>
</dbReference>
<organism evidence="4 5">
    <name type="scientific">Cellvibrio fibrivorans</name>
    <dbReference type="NCBI Taxonomy" id="126350"/>
    <lineage>
        <taxon>Bacteria</taxon>
        <taxon>Pseudomonadati</taxon>
        <taxon>Pseudomonadota</taxon>
        <taxon>Gammaproteobacteria</taxon>
        <taxon>Cellvibrionales</taxon>
        <taxon>Cellvibrionaceae</taxon>
        <taxon>Cellvibrio</taxon>
    </lineage>
</organism>
<feature type="domain" description="Fibronectin type-III" evidence="3">
    <location>
        <begin position="105"/>
        <end position="192"/>
    </location>
</feature>
<feature type="chain" id="PRO_5045724632" description="Fibronectin type-III domain-containing protein" evidence="2">
    <location>
        <begin position="19"/>
        <end position="354"/>
    </location>
</feature>
<dbReference type="SUPFAM" id="SSF49265">
    <property type="entry name" value="Fibronectin type III"/>
    <property type="match status" value="1"/>
</dbReference>
<dbReference type="CDD" id="cd00063">
    <property type="entry name" value="FN3"/>
    <property type="match status" value="2"/>
</dbReference>
<dbReference type="RefSeq" id="WP_310068541.1">
    <property type="nucleotide sequence ID" value="NZ_JAVDVX010000001.1"/>
</dbReference>
<protein>
    <recommendedName>
        <fullName evidence="3">Fibronectin type-III domain-containing protein</fullName>
    </recommendedName>
</protein>
<evidence type="ECO:0000259" key="3">
    <source>
        <dbReference type="PROSITE" id="PS50853"/>
    </source>
</evidence>
<dbReference type="InterPro" id="IPR013783">
    <property type="entry name" value="Ig-like_fold"/>
</dbReference>